<feature type="domain" description="Cyclodeaminase/cyclohydrolase" evidence="1">
    <location>
        <begin position="7"/>
        <end position="185"/>
    </location>
</feature>
<evidence type="ECO:0000259" key="1">
    <source>
        <dbReference type="Pfam" id="PF04961"/>
    </source>
</evidence>
<accession>A0A2I1K233</accession>
<proteinExistence type="predicted"/>
<sequence>MTYYDLSVKEFVEKLGSGDPTPGGGGSSALNAALGIALTKMVTEFTVGKKRYAEHNELNERVLKEAEDLMNKFLQGIEDDRQAFDEVGKVYAMPRGTEEEKEARRVAMQEATLVALKPPFDLMELCVEALKVTEEIVGKSNPNVASDVGVAAVQLKGALQSSWVSVVVNLGILKDEDLKAQYQERGEALLAEGSEIAERVYEAIIEQVK</sequence>
<protein>
    <submittedName>
        <fullName evidence="2">Sugar ABC transporter substrate-binding protein</fullName>
    </submittedName>
</protein>
<dbReference type="Pfam" id="PF04961">
    <property type="entry name" value="FTCD_C"/>
    <property type="match status" value="1"/>
</dbReference>
<comment type="caution">
    <text evidence="2">The sequence shown here is derived from an EMBL/GenBank/DDBJ whole genome shotgun (WGS) entry which is preliminary data.</text>
</comment>
<dbReference type="InterPro" id="IPR036178">
    <property type="entry name" value="Formintransfe-cycloase-like_sf"/>
</dbReference>
<dbReference type="AlphaFoldDB" id="A0A2I1K233"/>
<dbReference type="EMBL" id="PKHE01000006">
    <property type="protein sequence ID" value="PKY89605.1"/>
    <property type="molecule type" value="Genomic_DNA"/>
</dbReference>
<dbReference type="OrthoDB" id="7959174at2"/>
<evidence type="ECO:0000313" key="3">
    <source>
        <dbReference type="Proteomes" id="UP000234384"/>
    </source>
</evidence>
<organism evidence="2 3">
    <name type="scientific">Falseniella ignava</name>
    <dbReference type="NCBI Taxonomy" id="137730"/>
    <lineage>
        <taxon>Bacteria</taxon>
        <taxon>Bacillati</taxon>
        <taxon>Bacillota</taxon>
        <taxon>Bacilli</taxon>
        <taxon>Lactobacillales</taxon>
        <taxon>Aerococcaceae</taxon>
        <taxon>Falseniella</taxon>
    </lineage>
</organism>
<name>A0A2I1K233_9LACT</name>
<reference evidence="2 3" key="1">
    <citation type="submission" date="2017-12" db="EMBL/GenBank/DDBJ databases">
        <title>Phylogenetic diversity of female urinary microbiome.</title>
        <authorList>
            <person name="Thomas-White K."/>
            <person name="Wolfe A.J."/>
        </authorList>
    </citation>
    <scope>NUCLEOTIDE SEQUENCE [LARGE SCALE GENOMIC DNA]</scope>
    <source>
        <strain evidence="2 3">UMB0898</strain>
    </source>
</reference>
<dbReference type="InterPro" id="IPR007044">
    <property type="entry name" value="Cyclodeamin/CycHdrlase"/>
</dbReference>
<dbReference type="SUPFAM" id="SSF101262">
    <property type="entry name" value="Methenyltetrahydrofolate cyclohydrolase-like"/>
    <property type="match status" value="1"/>
</dbReference>
<dbReference type="GO" id="GO:0003824">
    <property type="term" value="F:catalytic activity"/>
    <property type="evidence" value="ECO:0007669"/>
    <property type="project" value="InterPro"/>
</dbReference>
<dbReference type="Proteomes" id="UP000234384">
    <property type="component" value="Unassembled WGS sequence"/>
</dbReference>
<evidence type="ECO:0000313" key="2">
    <source>
        <dbReference type="EMBL" id="PKY89605.1"/>
    </source>
</evidence>
<gene>
    <name evidence="2" type="ORF">CYJ57_03530</name>
</gene>
<dbReference type="RefSeq" id="WP_101954097.1">
    <property type="nucleotide sequence ID" value="NZ_PKHE01000006.1"/>
</dbReference>
<dbReference type="Gene3D" id="1.20.120.680">
    <property type="entry name" value="Formiminotetrahydrofolate cyclodeaminase monomer, up-and-down helical bundle"/>
    <property type="match status" value="1"/>
</dbReference>